<evidence type="ECO:0000313" key="3">
    <source>
        <dbReference type="Proteomes" id="UP001060504"/>
    </source>
</evidence>
<dbReference type="PROSITE" id="PS51257">
    <property type="entry name" value="PROKAR_LIPOPROTEIN"/>
    <property type="match status" value="1"/>
</dbReference>
<evidence type="ECO:0000256" key="1">
    <source>
        <dbReference type="SAM" id="Phobius"/>
    </source>
</evidence>
<accession>A0ABQ4V371</accession>
<name>A0ABQ4V371_9MYCO</name>
<feature type="transmembrane region" description="Helical" evidence="1">
    <location>
        <begin position="48"/>
        <end position="69"/>
    </location>
</feature>
<gene>
    <name evidence="2" type="ORF">NGTWS1702_01690</name>
</gene>
<keyword evidence="3" id="KW-1185">Reference proteome</keyword>
<dbReference type="Proteomes" id="UP001060504">
    <property type="component" value="Unassembled WGS sequence"/>
</dbReference>
<keyword evidence="1" id="KW-1133">Transmembrane helix</keyword>
<sequence length="86" mass="8834">MTSWRAVVELLLAGCAGVGCVLSWLRATSTVAVAPVLEGEPATTSVEYYPPLLMLAILLATAAGVLAVLGVSRLRRASAAAHADSR</sequence>
<protein>
    <submittedName>
        <fullName evidence="2">Membrane protein</fullName>
    </submittedName>
</protein>
<organism evidence="2 3">
    <name type="scientific">Mycolicibacterium cyprinidarum</name>
    <dbReference type="NCBI Taxonomy" id="2860311"/>
    <lineage>
        <taxon>Bacteria</taxon>
        <taxon>Bacillati</taxon>
        <taxon>Actinomycetota</taxon>
        <taxon>Actinomycetes</taxon>
        <taxon>Mycobacteriales</taxon>
        <taxon>Mycobacteriaceae</taxon>
        <taxon>Mycolicibacterium</taxon>
    </lineage>
</organism>
<evidence type="ECO:0000313" key="2">
    <source>
        <dbReference type="EMBL" id="GJF08646.1"/>
    </source>
</evidence>
<comment type="caution">
    <text evidence="2">The sequence shown here is derived from an EMBL/GenBank/DDBJ whole genome shotgun (WGS) entry which is preliminary data.</text>
</comment>
<keyword evidence="1" id="KW-0472">Membrane</keyword>
<reference evidence="2 3" key="1">
    <citation type="submission" date="2021-08" db="EMBL/GenBank/DDBJ databases">
        <title>Draft genome sequence of Mycolicibacterium sp. NGTWS1702 strain.</title>
        <authorList>
            <person name="Matsumoto M."/>
            <person name="Tang B.C.C."/>
            <person name="Machida Y."/>
            <person name="Matoyama H."/>
            <person name="Kishihara T."/>
            <person name="Sato S."/>
            <person name="Kondo I."/>
            <person name="Sano M."/>
            <person name="Kato G."/>
        </authorList>
    </citation>
    <scope>NUCLEOTIDE SEQUENCE [LARGE SCALE GENOMIC DNA]</scope>
    <source>
        <strain evidence="2 3">NGTWSNA01</strain>
    </source>
</reference>
<keyword evidence="1" id="KW-0812">Transmembrane</keyword>
<proteinExistence type="predicted"/>
<dbReference type="EMBL" id="BPRH01000193">
    <property type="protein sequence ID" value="GJF08646.1"/>
    <property type="molecule type" value="Genomic_DNA"/>
</dbReference>